<comment type="caution">
    <text evidence="2">The sequence shown here is derived from an EMBL/GenBank/DDBJ whole genome shotgun (WGS) entry which is preliminary data.</text>
</comment>
<evidence type="ECO:0000313" key="2">
    <source>
        <dbReference type="EMBL" id="KIA77808.1"/>
    </source>
</evidence>
<organism evidence="2 3">
    <name type="scientific">Parachlamydia acanthamoebae</name>
    <dbReference type="NCBI Taxonomy" id="83552"/>
    <lineage>
        <taxon>Bacteria</taxon>
        <taxon>Pseudomonadati</taxon>
        <taxon>Chlamydiota</taxon>
        <taxon>Chlamydiia</taxon>
        <taxon>Parachlamydiales</taxon>
        <taxon>Parachlamydiaceae</taxon>
        <taxon>Parachlamydia</taxon>
    </lineage>
</organism>
<dbReference type="EMBL" id="JSAM01000062">
    <property type="protein sequence ID" value="KIA77808.1"/>
    <property type="molecule type" value="Genomic_DNA"/>
</dbReference>
<feature type="compositionally biased region" description="Low complexity" evidence="1">
    <location>
        <begin position="394"/>
        <end position="409"/>
    </location>
</feature>
<sequence length="417" mass="48714">MFPISCLSHFNKWSIELNLVSNKGWVYTENGVVPSSDKPALSKGEILEKYLCILQKAPIYSVDEQARKKFTTAIVEYVDSDKDKEAYRTMKKIQALIEKKERSISRDFFGNEAKALNVILDKKLENIQEAEYFLLYELLNRIANKRLYARSFYQIAAISEKINELMKKSPTNLKLILIGDSNVKIDLYINEHLLSIEDYSFFLFLQFCFHNPKREKNDELFKEVIQKKAESSDHNFKHYLHAFLSICIIQELMGKRAEVIDDMNDLNEQITAFFENSKIEEQVLREYLKLFDWDANTFKVDDIVFDLFGNQKFGRMAKEIFECAKPIAPVLDQWYTAMYEKTVQYQKIHPNLPLPVVCAETFVSSKDFISQNDLNYSLLSKIQKWEADAQRSFQQPKSPSKQSASTAKPPQKRKRKS</sequence>
<dbReference type="PATRIC" id="fig|83552.4.peg.1054"/>
<protein>
    <submittedName>
        <fullName evidence="2">Uncharacterized protein</fullName>
    </submittedName>
</protein>
<feature type="region of interest" description="Disordered" evidence="1">
    <location>
        <begin position="389"/>
        <end position="417"/>
    </location>
</feature>
<accession>A0A0C1ECL4</accession>
<evidence type="ECO:0000256" key="1">
    <source>
        <dbReference type="SAM" id="MobiDB-lite"/>
    </source>
</evidence>
<dbReference type="AlphaFoldDB" id="A0A0C1ECL4"/>
<evidence type="ECO:0000313" key="3">
    <source>
        <dbReference type="Proteomes" id="UP000031307"/>
    </source>
</evidence>
<reference evidence="2 3" key="1">
    <citation type="journal article" date="2014" name="Mol. Biol. Evol.">
        <title>Massive expansion of Ubiquitination-related gene families within the Chlamydiae.</title>
        <authorList>
            <person name="Domman D."/>
            <person name="Collingro A."/>
            <person name="Lagkouvardos I."/>
            <person name="Gehre L."/>
            <person name="Weinmaier T."/>
            <person name="Rattei T."/>
            <person name="Subtil A."/>
            <person name="Horn M."/>
        </authorList>
    </citation>
    <scope>NUCLEOTIDE SEQUENCE [LARGE SCALE GENOMIC DNA]</scope>
    <source>
        <strain evidence="2 3">OEW1</strain>
    </source>
</reference>
<dbReference type="Proteomes" id="UP000031307">
    <property type="component" value="Unassembled WGS sequence"/>
</dbReference>
<name>A0A0C1ECL4_9BACT</name>
<proteinExistence type="predicted"/>
<dbReference type="RefSeq" id="WP_237753938.1">
    <property type="nucleotide sequence ID" value="NZ_JSAM01000062.1"/>
</dbReference>
<gene>
    <name evidence="2" type="ORF">DB43_FS00490</name>
</gene>